<keyword evidence="1" id="KW-0413">Isomerase</keyword>
<dbReference type="SUPFAM" id="SSF51658">
    <property type="entry name" value="Xylose isomerase-like"/>
    <property type="match status" value="1"/>
</dbReference>
<dbReference type="PANTHER" id="PTHR43489:SF7">
    <property type="entry name" value="3-DEHYDRO-D-GULOSIDE 4-EPIMERASE-RELATED"/>
    <property type="match status" value="1"/>
</dbReference>
<proteinExistence type="predicted"/>
<feature type="domain" description="Xylose isomerase-like TIM barrel" evidence="2">
    <location>
        <begin position="26"/>
        <end position="255"/>
    </location>
</feature>
<dbReference type="InterPro" id="IPR013022">
    <property type="entry name" value="Xyl_isomerase-like_TIM-brl"/>
</dbReference>
<dbReference type="GO" id="GO:0016853">
    <property type="term" value="F:isomerase activity"/>
    <property type="evidence" value="ECO:0007669"/>
    <property type="project" value="UniProtKB-KW"/>
</dbReference>
<comment type="caution">
    <text evidence="3">The sequence shown here is derived from an EMBL/GenBank/DDBJ whole genome shotgun (WGS) entry which is preliminary data.</text>
</comment>
<gene>
    <name evidence="3" type="ORF">EV665_12638</name>
</gene>
<protein>
    <submittedName>
        <fullName evidence="3">D-psicose/D-tagatose/L-ribulose 3-epimerase</fullName>
    </submittedName>
</protein>
<reference evidence="3 4" key="1">
    <citation type="submission" date="2019-03" db="EMBL/GenBank/DDBJ databases">
        <title>Genomic Encyclopedia of Type Strains, Phase IV (KMG-IV): sequencing the most valuable type-strain genomes for metagenomic binning, comparative biology and taxonomic classification.</title>
        <authorList>
            <person name="Goeker M."/>
        </authorList>
    </citation>
    <scope>NUCLEOTIDE SEQUENCE [LARGE SCALE GENOMIC DNA]</scope>
    <source>
        <strain evidence="3 4">DSM 18401</strain>
    </source>
</reference>
<dbReference type="Proteomes" id="UP000295351">
    <property type="component" value="Unassembled WGS sequence"/>
</dbReference>
<keyword evidence="4" id="KW-1185">Reference proteome</keyword>
<dbReference type="InterPro" id="IPR036237">
    <property type="entry name" value="Xyl_isomerase-like_sf"/>
</dbReference>
<dbReference type="AlphaFoldDB" id="A0A4R2C624"/>
<dbReference type="PANTHER" id="PTHR43489">
    <property type="entry name" value="ISOMERASE"/>
    <property type="match status" value="1"/>
</dbReference>
<organism evidence="3 4">
    <name type="scientific">Shinella granuli</name>
    <dbReference type="NCBI Taxonomy" id="323621"/>
    <lineage>
        <taxon>Bacteria</taxon>
        <taxon>Pseudomonadati</taxon>
        <taxon>Pseudomonadota</taxon>
        <taxon>Alphaproteobacteria</taxon>
        <taxon>Hyphomicrobiales</taxon>
        <taxon>Rhizobiaceae</taxon>
        <taxon>Shinella</taxon>
    </lineage>
</organism>
<dbReference type="Pfam" id="PF01261">
    <property type="entry name" value="AP_endonuc_2"/>
    <property type="match status" value="1"/>
</dbReference>
<dbReference type="RefSeq" id="WP_133036489.1">
    <property type="nucleotide sequence ID" value="NZ_BAABEI010000001.1"/>
</dbReference>
<dbReference type="InterPro" id="IPR050417">
    <property type="entry name" value="Sugar_Epim/Isomerase"/>
</dbReference>
<accession>A0A4R2C624</accession>
<sequence>MSGKLGVHALLFTDRWDAANASTACQAAAEIGYELIEVLMFDPAALDIPLTRRVTREAGLELRLGMALGSDTDISSSDASVARRGEATVARALEIASELHAPAVSGITYAAFSNYGAPATKDARARVTESLSRLDRRAGELGVRLGLEPVNRYESYLVNTLDEAASLIRASGGANLFIHMDTFHMNIEEGDIAATIQRNAALLGYAHVADSNRGALGGGHFDISSYFRALESVGYAGDYTVEAFSSRVLGEALVGGVRLWREAWQDSLVAARSAYDVLRVTRETARASRKVW</sequence>
<dbReference type="Gene3D" id="3.20.20.150">
    <property type="entry name" value="Divalent-metal-dependent TIM barrel enzymes"/>
    <property type="match status" value="1"/>
</dbReference>
<dbReference type="EMBL" id="SLVX01000026">
    <property type="protein sequence ID" value="TCN35716.1"/>
    <property type="molecule type" value="Genomic_DNA"/>
</dbReference>
<evidence type="ECO:0000313" key="3">
    <source>
        <dbReference type="EMBL" id="TCN35716.1"/>
    </source>
</evidence>
<name>A0A4R2C624_SHIGR</name>
<evidence type="ECO:0000313" key="4">
    <source>
        <dbReference type="Proteomes" id="UP000295351"/>
    </source>
</evidence>
<evidence type="ECO:0000256" key="1">
    <source>
        <dbReference type="ARBA" id="ARBA00023235"/>
    </source>
</evidence>
<evidence type="ECO:0000259" key="2">
    <source>
        <dbReference type="Pfam" id="PF01261"/>
    </source>
</evidence>